<reference evidence="2 3" key="1">
    <citation type="submission" date="2014-07" db="EMBL/GenBank/DDBJ databases">
        <authorList>
            <person name="Urmite Genomes Urmite Genomes"/>
        </authorList>
    </citation>
    <scope>NUCLEOTIDE SEQUENCE [LARGE SCALE GENOMIC DNA]</scope>
    <source>
        <strain evidence="2 3">20_BN</strain>
    </source>
</reference>
<dbReference type="EMBL" id="CCSF01000001">
    <property type="protein sequence ID" value="CDZ92963.1"/>
    <property type="molecule type" value="Genomic_DNA"/>
</dbReference>
<evidence type="ECO:0000313" key="2">
    <source>
        <dbReference type="EMBL" id="CDZ92963.1"/>
    </source>
</evidence>
<name>A0A078LJS3_9PSED</name>
<evidence type="ECO:0000313" key="3">
    <source>
        <dbReference type="Proteomes" id="UP000053902"/>
    </source>
</evidence>
<organism evidence="2 3">
    <name type="scientific">Pseudomonas saudiphocaensis</name>
    <dbReference type="NCBI Taxonomy" id="1499686"/>
    <lineage>
        <taxon>Bacteria</taxon>
        <taxon>Pseudomonadati</taxon>
        <taxon>Pseudomonadota</taxon>
        <taxon>Gammaproteobacteria</taxon>
        <taxon>Pseudomonadales</taxon>
        <taxon>Pseudomonadaceae</taxon>
        <taxon>Pseudomonas</taxon>
    </lineage>
</organism>
<keyword evidence="1" id="KW-0812">Transmembrane</keyword>
<keyword evidence="1" id="KW-1133">Transmembrane helix</keyword>
<keyword evidence="1" id="KW-0472">Membrane</keyword>
<dbReference type="NCBIfam" id="NF041882">
    <property type="entry name" value="PA3371_fam"/>
    <property type="match status" value="1"/>
</dbReference>
<gene>
    <name evidence="2" type="ORF">BN1079_00241</name>
</gene>
<dbReference type="Proteomes" id="UP000053902">
    <property type="component" value="Unassembled WGS sequence"/>
</dbReference>
<sequence length="60" mass="6372">MTIHAFLFLSLCIACSILGLTAEMSDSWATLAKVGAVVFGALFAGSLVIGKRIKFDPVLR</sequence>
<dbReference type="RefSeq" id="WP_037021715.1">
    <property type="nucleotide sequence ID" value="NZ_CCSF01000001.1"/>
</dbReference>
<feature type="transmembrane region" description="Helical" evidence="1">
    <location>
        <begin position="31"/>
        <end position="50"/>
    </location>
</feature>
<dbReference type="InterPro" id="IPR049711">
    <property type="entry name" value="PA3371-like"/>
</dbReference>
<dbReference type="OrthoDB" id="7031296at2"/>
<proteinExistence type="predicted"/>
<evidence type="ECO:0000256" key="1">
    <source>
        <dbReference type="SAM" id="Phobius"/>
    </source>
</evidence>
<dbReference type="HOGENOM" id="CLU_198338_1_0_6"/>
<keyword evidence="3" id="KW-1185">Reference proteome</keyword>
<protein>
    <submittedName>
        <fullName evidence="2">Uncharacterized protein</fullName>
    </submittedName>
</protein>
<dbReference type="AlphaFoldDB" id="A0A078LJS3"/>
<accession>A0A078LJS3</accession>